<evidence type="ECO:0000256" key="4">
    <source>
        <dbReference type="ARBA" id="ARBA00023136"/>
    </source>
</evidence>
<accession>A0AAE8M059</accession>
<dbReference type="Pfam" id="PF07690">
    <property type="entry name" value="MFS_1"/>
    <property type="match status" value="1"/>
</dbReference>
<feature type="region of interest" description="Disordered" evidence="7">
    <location>
        <begin position="1284"/>
        <end position="1311"/>
    </location>
</feature>
<keyword evidence="2 8" id="KW-0812">Transmembrane</keyword>
<gene>
    <name evidence="10" type="ORF">FTOL_01515</name>
</gene>
<evidence type="ECO:0000256" key="8">
    <source>
        <dbReference type="SAM" id="Phobius"/>
    </source>
</evidence>
<dbReference type="CDD" id="cd17323">
    <property type="entry name" value="MFS_Tpo1_MDR_like"/>
    <property type="match status" value="1"/>
</dbReference>
<organism evidence="10 11">
    <name type="scientific">Fusarium torulosum</name>
    <dbReference type="NCBI Taxonomy" id="33205"/>
    <lineage>
        <taxon>Eukaryota</taxon>
        <taxon>Fungi</taxon>
        <taxon>Dikarya</taxon>
        <taxon>Ascomycota</taxon>
        <taxon>Pezizomycotina</taxon>
        <taxon>Sordariomycetes</taxon>
        <taxon>Hypocreomycetidae</taxon>
        <taxon>Hypocreales</taxon>
        <taxon>Nectriaceae</taxon>
        <taxon>Fusarium</taxon>
    </lineage>
</organism>
<evidence type="ECO:0000259" key="9">
    <source>
        <dbReference type="Pfam" id="PF04082"/>
    </source>
</evidence>
<keyword evidence="3 8" id="KW-1133">Transmembrane helix</keyword>
<feature type="region of interest" description="Disordered" evidence="7">
    <location>
        <begin position="1472"/>
        <end position="1504"/>
    </location>
</feature>
<dbReference type="GO" id="GO:0005886">
    <property type="term" value="C:plasma membrane"/>
    <property type="evidence" value="ECO:0007669"/>
    <property type="project" value="TreeGrafter"/>
</dbReference>
<dbReference type="GO" id="GO:1990961">
    <property type="term" value="P:xenobiotic detoxification by transmembrane export across the plasma membrane"/>
    <property type="evidence" value="ECO:0007669"/>
    <property type="project" value="TreeGrafter"/>
</dbReference>
<dbReference type="InterPro" id="IPR036259">
    <property type="entry name" value="MFS_trans_sf"/>
</dbReference>
<dbReference type="Pfam" id="PF14022">
    <property type="entry name" value="DUF4238"/>
    <property type="match status" value="1"/>
</dbReference>
<evidence type="ECO:0000256" key="1">
    <source>
        <dbReference type="ARBA" id="ARBA00004141"/>
    </source>
</evidence>
<evidence type="ECO:0000256" key="3">
    <source>
        <dbReference type="ARBA" id="ARBA00022989"/>
    </source>
</evidence>
<dbReference type="Pfam" id="PF04082">
    <property type="entry name" value="Fungal_trans"/>
    <property type="match status" value="1"/>
</dbReference>
<feature type="transmembrane region" description="Helical" evidence="8">
    <location>
        <begin position="677"/>
        <end position="696"/>
    </location>
</feature>
<dbReference type="GO" id="GO:0015244">
    <property type="term" value="F:fluconazole transmembrane transporter activity"/>
    <property type="evidence" value="ECO:0007669"/>
    <property type="project" value="TreeGrafter"/>
</dbReference>
<dbReference type="GO" id="GO:0003677">
    <property type="term" value="F:DNA binding"/>
    <property type="evidence" value="ECO:0007669"/>
    <property type="project" value="InterPro"/>
</dbReference>
<keyword evidence="6" id="KW-0539">Nucleus</keyword>
<proteinExistence type="predicted"/>
<dbReference type="Proteomes" id="UP001187734">
    <property type="component" value="Unassembled WGS sequence"/>
</dbReference>
<feature type="transmembrane region" description="Helical" evidence="8">
    <location>
        <begin position="570"/>
        <end position="593"/>
    </location>
</feature>
<evidence type="ECO:0000256" key="5">
    <source>
        <dbReference type="ARBA" id="ARBA00023180"/>
    </source>
</evidence>
<comment type="caution">
    <text evidence="10">The sequence shown here is derived from an EMBL/GenBank/DDBJ whole genome shotgun (WGS) entry which is preliminary data.</text>
</comment>
<dbReference type="InterPro" id="IPR007219">
    <property type="entry name" value="XnlR_reg_dom"/>
</dbReference>
<dbReference type="SUPFAM" id="SSF103473">
    <property type="entry name" value="MFS general substrate transporter"/>
    <property type="match status" value="1"/>
</dbReference>
<feature type="transmembrane region" description="Helical" evidence="8">
    <location>
        <begin position="442"/>
        <end position="462"/>
    </location>
</feature>
<feature type="transmembrane region" description="Helical" evidence="8">
    <location>
        <begin position="788"/>
        <end position="809"/>
    </location>
</feature>
<feature type="transmembrane region" description="Helical" evidence="8">
    <location>
        <begin position="534"/>
        <end position="558"/>
    </location>
</feature>
<reference evidence="10" key="1">
    <citation type="submission" date="2018-03" db="EMBL/GenBank/DDBJ databases">
        <authorList>
            <person name="Guldener U."/>
        </authorList>
    </citation>
    <scope>NUCLEOTIDE SEQUENCE</scope>
</reference>
<dbReference type="CDD" id="cd12148">
    <property type="entry name" value="fungal_TF_MHR"/>
    <property type="match status" value="1"/>
</dbReference>
<evidence type="ECO:0000313" key="10">
    <source>
        <dbReference type="EMBL" id="SPJ71787.1"/>
    </source>
</evidence>
<evidence type="ECO:0000256" key="2">
    <source>
        <dbReference type="ARBA" id="ARBA00022692"/>
    </source>
</evidence>
<evidence type="ECO:0000313" key="11">
    <source>
        <dbReference type="Proteomes" id="UP001187734"/>
    </source>
</evidence>
<dbReference type="EMBL" id="ONZP01000046">
    <property type="protein sequence ID" value="SPJ71787.1"/>
    <property type="molecule type" value="Genomic_DNA"/>
</dbReference>
<dbReference type="Gene3D" id="1.20.1250.20">
    <property type="entry name" value="MFS general substrate transporter like domains"/>
    <property type="match status" value="1"/>
</dbReference>
<dbReference type="InterPro" id="IPR011701">
    <property type="entry name" value="MFS"/>
</dbReference>
<feature type="transmembrane region" description="Helical" evidence="8">
    <location>
        <begin position="509"/>
        <end position="528"/>
    </location>
</feature>
<feature type="transmembrane region" description="Helical" evidence="8">
    <location>
        <begin position="599"/>
        <end position="619"/>
    </location>
</feature>
<dbReference type="PANTHER" id="PTHR23502:SF23">
    <property type="entry name" value="FLUCONAZOLE RESISTANCE PROTEIN 1"/>
    <property type="match status" value="1"/>
</dbReference>
<evidence type="ECO:0000256" key="6">
    <source>
        <dbReference type="ARBA" id="ARBA00023242"/>
    </source>
</evidence>
<feature type="transmembrane region" description="Helical" evidence="8">
    <location>
        <begin position="1507"/>
        <end position="1529"/>
    </location>
</feature>
<feature type="transmembrane region" description="Helical" evidence="8">
    <location>
        <begin position="477"/>
        <end position="497"/>
    </location>
</feature>
<feature type="compositionally biased region" description="Basic and acidic residues" evidence="7">
    <location>
        <begin position="1472"/>
        <end position="1494"/>
    </location>
</feature>
<feature type="domain" description="Xylanolytic transcriptional activator regulatory" evidence="9">
    <location>
        <begin position="16"/>
        <end position="132"/>
    </location>
</feature>
<dbReference type="GO" id="GO:0008270">
    <property type="term" value="F:zinc ion binding"/>
    <property type="evidence" value="ECO:0007669"/>
    <property type="project" value="InterPro"/>
</dbReference>
<protein>
    <recommendedName>
        <fullName evidence="9">Xylanolytic transcriptional activator regulatory domain-containing protein</fullName>
    </recommendedName>
</protein>
<keyword evidence="5" id="KW-0325">Glycoprotein</keyword>
<keyword evidence="4 8" id="KW-0472">Membrane</keyword>
<dbReference type="GO" id="GO:0006351">
    <property type="term" value="P:DNA-templated transcription"/>
    <property type="evidence" value="ECO:0007669"/>
    <property type="project" value="InterPro"/>
</dbReference>
<dbReference type="PANTHER" id="PTHR23502">
    <property type="entry name" value="MAJOR FACILITATOR SUPERFAMILY"/>
    <property type="match status" value="1"/>
</dbReference>
<comment type="subcellular location">
    <subcellularLocation>
        <location evidence="1">Membrane</location>
        <topology evidence="1">Multi-pass membrane protein</topology>
    </subcellularLocation>
</comment>
<keyword evidence="11" id="KW-1185">Reference proteome</keyword>
<dbReference type="InterPro" id="IPR025332">
    <property type="entry name" value="DUF4238"/>
</dbReference>
<sequence>MANPPLEQNEMVDGFTVQTTLLTALAKSMCTDQDLADELLAKAMHQASLIGMDTRTFADSISETDPVLAESWRRTMWMLYVSDANFAVIRQDYVLRLKGMDIDVDLPCEDKEYNEMLIPPTRTTFAEYHSREYDIQEKQFSSFAYFIDASVVFATTLHESFKFKAASKAEMLCDNLEARIAAWFAMLPPSKQSLDVRPDFLDQLIFQSHMMMYTPFSTLRYDPVEGISTCGSPPPPLLLGLHGGGRLNRQSHLQKLLQAIRKQNQCLIILPLGSAQLSPFVICMVACCTIAHLVACKSALPKDEAEVARSRIRVCLGTLRQYEDIWPRAKKILFELKRIANCIFQTEMATLHYQPTRTEVSADQQDAILVAHYFRTTALGTFIRLATRNRVLAKKSYKDQYPKEAIDASPHCDSSADYILVGWTSDNDAENPHNWSTIRKTVVAALICLYTFTVYCGSSIYVPSVGQVMEEFNVTETVASLGLALYVLGYGFGPLLFSPLSEIPYIGRNPIYIITFVIFNLLCVGAALTESFTGFLIIRFLQGFFGSPCLATGAASLTDMFSVIYIPYSLAAWSGAMYCGPALGPLFSGFSVVVKGWRWSMWELLWLSSFVLVLLVIFLPETSTPTLLYHRSKLLRDETGSDKYVDERSITLRKVSTKEAIQTALIKPFEISLKDPSIAFVNIYTSFTYGIYYSFFEVFPLVYPKIYGMNLGETSAVFVCVLIACIIGIVWYLSWYRFFIEKRFKALGSYDVPETFLRPGLLGVFGAPIGMFLFGWGARESIPWEVPTLGIVIYCGFSFVVGSGIFIYLPLGYPHYAASLFAANDALRSSFAAAAILFGDDVLNCLQLSPNGFTTDEYPVQRICGLDDMYTDRKGTAQLPRLLETKFSALEGQTSRIIRKIVKAHQLGKDSITLIRTERDFLRKFLFLLIYRGPGYYRRYNHETIEDYHHADQPILRKFMKKHNLQRPVDAWLHSLSGIIDLEMYVGDEWEKQAHRAAYHGIAIDFVEHMTSYWIALCTPGSEDQEFILTDTGYNVYEGPTVHCQDRETGEPAAIAPRFHYFAPITPRLSIVLRSRHLPEPLGDANPDVKANRELLRWMMVGVPFGQGTKSMLEDMPVHKAFNNYLRVVDGILTPKPGWNGQHGPNDEFSFLFFKIETHQMRIINGLLIDHAFHGSTIVFKRKIVFLDLLQRYLEEPCEVGKNLSGEHHDAKKEYITQLAHFMTSEGREVTANMTSWPIQHDINLKRLRQMNIEMAEWNEEFSQQESNGANEDRGGDIHTTLQVEQKQDQRVDPESTSTCTDSPKRNDASVAEKVKGVSTPSIPAEDLKVSLVMFQVWVRNAELDLKGDFPTSRRLQVLLSGYQERQPGTKFWAFLKQFRYAIWESNQNAEGQNRDPRSWDEACTGPEDDVLTSVCATKPSDLNAMMWEMFITDIRKTRTTDENLNLAELTASLLRIGGRVHITSSKLEELSRDMKNRVPPTKSEKTSLTRRQESPPAGGTYTGPSWLSGQGLLLGSALFAGIATWITFRGKAEWIAKKLPIGNFKLYRCTRDLLKW</sequence>
<name>A0AAE8M059_9HYPO</name>
<evidence type="ECO:0000256" key="7">
    <source>
        <dbReference type="SAM" id="MobiDB-lite"/>
    </source>
</evidence>
<feature type="transmembrane region" description="Helical" evidence="8">
    <location>
        <begin position="756"/>
        <end position="776"/>
    </location>
</feature>
<feature type="transmembrane region" description="Helical" evidence="8">
    <location>
        <begin position="716"/>
        <end position="735"/>
    </location>
</feature>